<sequence>MRNRLLAVPFAVTALMVAPAACTEPADVRDVPGTSSVPGRVSVQDADWMAQAHRVNLTEIEAGLLARHRSADAQVRAAGAMLVRDHRRLDAKLEATAAGLGVELPHAPSARQRMELDALKDREERLFNLAWMTAMIAGHEEAIEATQREIARGSSPQVIALARERLPVLREHRAELYELKGMEGT</sequence>
<dbReference type="PANTHER" id="PTHR38593:SF1">
    <property type="entry name" value="BLR2558 PROTEIN"/>
    <property type="match status" value="1"/>
</dbReference>
<feature type="chain" id="PRO_5046872635" evidence="1">
    <location>
        <begin position="21"/>
        <end position="185"/>
    </location>
</feature>
<evidence type="ECO:0000313" key="3">
    <source>
        <dbReference type="EMBL" id="MFD0899319.1"/>
    </source>
</evidence>
<evidence type="ECO:0000259" key="2">
    <source>
        <dbReference type="Pfam" id="PF13628"/>
    </source>
</evidence>
<dbReference type="InterPro" id="IPR025419">
    <property type="entry name" value="DUF4142"/>
</dbReference>
<accession>A0ABW3EIL5</accession>
<reference evidence="4" key="1">
    <citation type="journal article" date="2019" name="Int. J. Syst. Evol. Microbiol.">
        <title>The Global Catalogue of Microorganisms (GCM) 10K type strain sequencing project: providing services to taxonomists for standard genome sequencing and annotation.</title>
        <authorList>
            <consortium name="The Broad Institute Genomics Platform"/>
            <consortium name="The Broad Institute Genome Sequencing Center for Infectious Disease"/>
            <person name="Wu L."/>
            <person name="Ma J."/>
        </authorList>
    </citation>
    <scope>NUCLEOTIDE SEQUENCE [LARGE SCALE GENOMIC DNA]</scope>
    <source>
        <strain evidence="4">JCM 31202</strain>
    </source>
</reference>
<dbReference type="PANTHER" id="PTHR38593">
    <property type="entry name" value="BLR2558 PROTEIN"/>
    <property type="match status" value="1"/>
</dbReference>
<organism evidence="3 4">
    <name type="scientific">Actinomadura sediminis</name>
    <dbReference type="NCBI Taxonomy" id="1038904"/>
    <lineage>
        <taxon>Bacteria</taxon>
        <taxon>Bacillati</taxon>
        <taxon>Actinomycetota</taxon>
        <taxon>Actinomycetes</taxon>
        <taxon>Streptosporangiales</taxon>
        <taxon>Thermomonosporaceae</taxon>
        <taxon>Actinomadura</taxon>
    </lineage>
</organism>
<name>A0ABW3EIL5_9ACTN</name>
<dbReference type="Proteomes" id="UP001596972">
    <property type="component" value="Unassembled WGS sequence"/>
</dbReference>
<evidence type="ECO:0000313" key="4">
    <source>
        <dbReference type="Proteomes" id="UP001596972"/>
    </source>
</evidence>
<proteinExistence type="predicted"/>
<feature type="signal peptide" evidence="1">
    <location>
        <begin position="1"/>
        <end position="20"/>
    </location>
</feature>
<comment type="caution">
    <text evidence="3">The sequence shown here is derived from an EMBL/GenBank/DDBJ whole genome shotgun (WGS) entry which is preliminary data.</text>
</comment>
<dbReference type="Pfam" id="PF13628">
    <property type="entry name" value="DUF4142"/>
    <property type="match status" value="1"/>
</dbReference>
<evidence type="ECO:0000256" key="1">
    <source>
        <dbReference type="SAM" id="SignalP"/>
    </source>
</evidence>
<feature type="domain" description="DUF4142" evidence="2">
    <location>
        <begin position="44"/>
        <end position="176"/>
    </location>
</feature>
<dbReference type="InterPro" id="IPR012347">
    <property type="entry name" value="Ferritin-like"/>
</dbReference>
<keyword evidence="4" id="KW-1185">Reference proteome</keyword>
<dbReference type="EMBL" id="JBHTJA010000002">
    <property type="protein sequence ID" value="MFD0899319.1"/>
    <property type="molecule type" value="Genomic_DNA"/>
</dbReference>
<protein>
    <submittedName>
        <fullName evidence="3">DUF4142 domain-containing protein</fullName>
    </submittedName>
</protein>
<gene>
    <name evidence="3" type="ORF">ACFQ11_02855</name>
</gene>
<keyword evidence="1" id="KW-0732">Signal</keyword>
<dbReference type="Gene3D" id="1.20.1260.10">
    <property type="match status" value="1"/>
</dbReference>